<dbReference type="InterPro" id="IPR052036">
    <property type="entry name" value="Hydrolase/PRTase-associated"/>
</dbReference>
<dbReference type="SUPFAM" id="SSF159501">
    <property type="entry name" value="EreA/ChaN-like"/>
    <property type="match status" value="1"/>
</dbReference>
<dbReference type="InterPro" id="IPR007815">
    <property type="entry name" value="Emycin_Estase"/>
</dbReference>
<comment type="caution">
    <text evidence="1">The sequence shown here is derived from an EMBL/GenBank/DDBJ whole genome shotgun (WGS) entry which is preliminary data.</text>
</comment>
<dbReference type="InterPro" id="IPR014622">
    <property type="entry name" value="UCP036794_erythomycin"/>
</dbReference>
<name>A0A367RFZ5_9NOSO</name>
<dbReference type="CDD" id="cd14728">
    <property type="entry name" value="Ere-like"/>
    <property type="match status" value="1"/>
</dbReference>
<evidence type="ECO:0000313" key="1">
    <source>
        <dbReference type="EMBL" id="RCJ35365.1"/>
    </source>
</evidence>
<evidence type="ECO:0000313" key="2">
    <source>
        <dbReference type="Proteomes" id="UP000252107"/>
    </source>
</evidence>
<protein>
    <submittedName>
        <fullName evidence="1">Erythromycin esterase</fullName>
    </submittedName>
</protein>
<dbReference type="Proteomes" id="UP000252107">
    <property type="component" value="Unassembled WGS sequence"/>
</dbReference>
<organism evidence="1 2">
    <name type="scientific">Nostoc minutum NIES-26</name>
    <dbReference type="NCBI Taxonomy" id="1844469"/>
    <lineage>
        <taxon>Bacteria</taxon>
        <taxon>Bacillati</taxon>
        <taxon>Cyanobacteriota</taxon>
        <taxon>Cyanophyceae</taxon>
        <taxon>Nostocales</taxon>
        <taxon>Nostocaceae</taxon>
        <taxon>Nostoc</taxon>
    </lineage>
</organism>
<dbReference type="PANTHER" id="PTHR31299:SF0">
    <property type="entry name" value="ESTERASE, PUTATIVE (AFU_ORTHOLOGUE AFUA_1G05850)-RELATED"/>
    <property type="match status" value="1"/>
</dbReference>
<gene>
    <name evidence="1" type="ORF">A6770_16200</name>
</gene>
<dbReference type="EMBL" id="LXQD01000153">
    <property type="protein sequence ID" value="RCJ35365.1"/>
    <property type="molecule type" value="Genomic_DNA"/>
</dbReference>
<dbReference type="PANTHER" id="PTHR31299">
    <property type="entry name" value="ESTERASE, PUTATIVE (AFU_ORTHOLOGUE AFUA_1G05850)-RELATED"/>
    <property type="match status" value="1"/>
</dbReference>
<sequence>MVDATIINLADAVRKSAYQLTGAIADYNPLMHFIGNARFALIGEASHGTHEFYEQRAEITKRLIQEKGFTAVAIEADWPDTYRVNRYVQGANDDPTPAEALSSFQRFPTWMWRNTDVLNFVNWLREYNDALPENAIKVGFYGLDLYSMYISIEAILNYLDKIDPEAAQRARYRYSCFEHFGEDTQTYGYATSFGLTKSCEQEVINQLQELQQRTAEYIQKDSRIKADELFFIEQNARLVKNAEAYYRAMFTDRVSSWNIRDRHMAETLERLVDYLDRQGQQTKVVVWEHNSHIGDARATDMGTLGEVNVGQLVRDRYGSDSVLIGFTTYIGTVTAASNWGGTTELKQVRSALPVSYEALFHQTGLPQFLLLLRNDNPVIANLRQPRLERAIGVIYQPETERISHYFYARLPEQFDAVVHIDDTKGVQPLDRTAYSEMGEPPETFPFAV</sequence>
<dbReference type="GO" id="GO:0046677">
    <property type="term" value="P:response to antibiotic"/>
    <property type="evidence" value="ECO:0007669"/>
    <property type="project" value="InterPro"/>
</dbReference>
<dbReference type="PIRSF" id="PIRSF036794">
    <property type="entry name" value="UCP_erythr_ester"/>
    <property type="match status" value="1"/>
</dbReference>
<reference evidence="1" key="1">
    <citation type="submission" date="2016-04" db="EMBL/GenBank/DDBJ databases">
        <authorList>
            <person name="Tabuchi Yagui T.R."/>
        </authorList>
    </citation>
    <scope>NUCLEOTIDE SEQUENCE [LARGE SCALE GENOMIC DNA]</scope>
    <source>
        <strain evidence="1">NIES-26</strain>
    </source>
</reference>
<dbReference type="Gene3D" id="3.30.1870.10">
    <property type="entry name" value="EreA-like, domain 2"/>
    <property type="match status" value="1"/>
</dbReference>
<dbReference type="Pfam" id="PF05139">
    <property type="entry name" value="Erythro_esteras"/>
    <property type="match status" value="1"/>
</dbReference>
<dbReference type="Gene3D" id="3.40.1660.10">
    <property type="entry name" value="EreA-like (biosynthetic domain)"/>
    <property type="match status" value="1"/>
</dbReference>
<keyword evidence="2" id="KW-1185">Reference proteome</keyword>
<accession>A0A367RFZ5</accession>
<dbReference type="AlphaFoldDB" id="A0A367RFZ5"/>
<dbReference type="Gene3D" id="1.20.1440.30">
    <property type="entry name" value="Biosynthetic Protein domain"/>
    <property type="match status" value="1"/>
</dbReference>
<proteinExistence type="predicted"/>